<sequence>MDQNKQKVLIRIKGTTKQEGESDEVIELVTQGEMYKKRKSNYIMYKESEVSGLEGTTTTLKIEGDKISIIRLGTMNSHMTFEKGKKSYNMYSTPYGEMTLSICTQDININYNQEHDPTNIYVDYNVEIQGLMAARNILDIQVKH</sequence>
<dbReference type="EMBL" id="QNRX01000001">
    <property type="protein sequence ID" value="RBP70208.1"/>
    <property type="molecule type" value="Genomic_DNA"/>
</dbReference>
<dbReference type="Pfam" id="PF09148">
    <property type="entry name" value="DUF1934"/>
    <property type="match status" value="1"/>
</dbReference>
<dbReference type="AlphaFoldDB" id="A0A366IIU9"/>
<reference evidence="1 2" key="1">
    <citation type="submission" date="2018-06" db="EMBL/GenBank/DDBJ databases">
        <title>Genomic Encyclopedia of Type Strains, Phase IV (KMG-IV): sequencing the most valuable type-strain genomes for metagenomic binning, comparative biology and taxonomic classification.</title>
        <authorList>
            <person name="Goeker M."/>
        </authorList>
    </citation>
    <scope>NUCLEOTIDE SEQUENCE [LARGE SCALE GENOMIC DNA]</scope>
    <source>
        <strain evidence="1 2">DSM 22112</strain>
    </source>
</reference>
<gene>
    <name evidence="1" type="ORF">DES36_101267</name>
</gene>
<proteinExistence type="predicted"/>
<organism evidence="1 2">
    <name type="scientific">Alkalibaculum bacchi</name>
    <dbReference type="NCBI Taxonomy" id="645887"/>
    <lineage>
        <taxon>Bacteria</taxon>
        <taxon>Bacillati</taxon>
        <taxon>Bacillota</taxon>
        <taxon>Clostridia</taxon>
        <taxon>Eubacteriales</taxon>
        <taxon>Eubacteriaceae</taxon>
        <taxon>Alkalibaculum</taxon>
    </lineage>
</organism>
<accession>A0A366IIU9</accession>
<dbReference type="SUPFAM" id="SSF50814">
    <property type="entry name" value="Lipocalins"/>
    <property type="match status" value="1"/>
</dbReference>
<name>A0A366IIU9_9FIRM</name>
<evidence type="ECO:0000313" key="1">
    <source>
        <dbReference type="EMBL" id="RBP70208.1"/>
    </source>
</evidence>
<dbReference type="RefSeq" id="WP_170128128.1">
    <property type="nucleotide sequence ID" value="NZ_CALNCS010000018.1"/>
</dbReference>
<dbReference type="Proteomes" id="UP000253490">
    <property type="component" value="Unassembled WGS sequence"/>
</dbReference>
<keyword evidence="2" id="KW-1185">Reference proteome</keyword>
<dbReference type="InterPro" id="IPR015231">
    <property type="entry name" value="DUF1934"/>
</dbReference>
<dbReference type="Gene3D" id="2.40.128.20">
    <property type="match status" value="1"/>
</dbReference>
<protein>
    <submittedName>
        <fullName evidence="1">Uncharacterized beta-barrel protein YwiB (DUF1934 family)</fullName>
    </submittedName>
</protein>
<comment type="caution">
    <text evidence="1">The sequence shown here is derived from an EMBL/GenBank/DDBJ whole genome shotgun (WGS) entry which is preliminary data.</text>
</comment>
<dbReference type="InterPro" id="IPR012674">
    <property type="entry name" value="Calycin"/>
</dbReference>
<evidence type="ECO:0000313" key="2">
    <source>
        <dbReference type="Proteomes" id="UP000253490"/>
    </source>
</evidence>